<gene>
    <name evidence="1" type="ORF">BAY60_03855</name>
</gene>
<accession>A0A2V4BBU5</accession>
<dbReference type="RefSeq" id="WP_211330183.1">
    <property type="nucleotide sequence ID" value="NZ_MASW01000001.1"/>
</dbReference>
<evidence type="ECO:0000313" key="1">
    <source>
        <dbReference type="EMBL" id="PXY31519.1"/>
    </source>
</evidence>
<comment type="caution">
    <text evidence="1">The sequence shown here is derived from an EMBL/GenBank/DDBJ whole genome shotgun (WGS) entry which is preliminary data.</text>
</comment>
<dbReference type="EMBL" id="MASW01000001">
    <property type="protein sequence ID" value="PXY31519.1"/>
    <property type="molecule type" value="Genomic_DNA"/>
</dbReference>
<name>A0A2V4BBU5_9PSEU</name>
<sequence length="103" mass="10538">MENTAIDYLSFVRGFLAATDTPAGAQDTVSPAPGAAVDPDSYAAGYAAGCRCGNVPVTRYRELSVRDDGRFTGTLDLTDLAPLPGAAAADEPPVLSGTLDLGF</sequence>
<dbReference type="Proteomes" id="UP000249915">
    <property type="component" value="Unassembled WGS sequence"/>
</dbReference>
<proteinExistence type="predicted"/>
<dbReference type="AlphaFoldDB" id="A0A2V4BBU5"/>
<organism evidence="1 2">
    <name type="scientific">Prauserella muralis</name>
    <dbReference type="NCBI Taxonomy" id="588067"/>
    <lineage>
        <taxon>Bacteria</taxon>
        <taxon>Bacillati</taxon>
        <taxon>Actinomycetota</taxon>
        <taxon>Actinomycetes</taxon>
        <taxon>Pseudonocardiales</taxon>
        <taxon>Pseudonocardiaceae</taxon>
        <taxon>Prauserella</taxon>
    </lineage>
</organism>
<reference evidence="1 2" key="1">
    <citation type="submission" date="2016-07" db="EMBL/GenBank/DDBJ databases">
        <title>Draft genome sequence of Prauserella muralis DSM 45305, isolated from a mould-covered wall in an indoor environment.</title>
        <authorList>
            <person name="Ruckert C."/>
            <person name="Albersmeier A."/>
            <person name="Jiang C.-L."/>
            <person name="Jiang Y."/>
            <person name="Kalinowski J."/>
            <person name="Schneider O."/>
            <person name="Winkler A."/>
            <person name="Zotchev S.B."/>
        </authorList>
    </citation>
    <scope>NUCLEOTIDE SEQUENCE [LARGE SCALE GENOMIC DNA]</scope>
    <source>
        <strain evidence="1 2">DSM 45305</strain>
    </source>
</reference>
<evidence type="ECO:0000313" key="2">
    <source>
        <dbReference type="Proteomes" id="UP000249915"/>
    </source>
</evidence>
<protein>
    <submittedName>
        <fullName evidence="1">Uncharacterized protein</fullName>
    </submittedName>
</protein>
<keyword evidence="2" id="KW-1185">Reference proteome</keyword>